<organism evidence="8 9">
    <name type="scientific">Taxus chinensis</name>
    <name type="common">Chinese yew</name>
    <name type="synonym">Taxus wallichiana var. chinensis</name>
    <dbReference type="NCBI Taxonomy" id="29808"/>
    <lineage>
        <taxon>Eukaryota</taxon>
        <taxon>Viridiplantae</taxon>
        <taxon>Streptophyta</taxon>
        <taxon>Embryophyta</taxon>
        <taxon>Tracheophyta</taxon>
        <taxon>Spermatophyta</taxon>
        <taxon>Pinopsida</taxon>
        <taxon>Pinidae</taxon>
        <taxon>Conifers II</taxon>
        <taxon>Cupressales</taxon>
        <taxon>Taxaceae</taxon>
        <taxon>Taxus</taxon>
    </lineage>
</organism>
<evidence type="ECO:0000256" key="2">
    <source>
        <dbReference type="ARBA" id="ARBA00022692"/>
    </source>
</evidence>
<dbReference type="GO" id="GO:0012505">
    <property type="term" value="C:endomembrane system"/>
    <property type="evidence" value="ECO:0007669"/>
    <property type="project" value="UniProtKB-SubCell"/>
</dbReference>
<dbReference type="AlphaFoldDB" id="A0AA38GNG1"/>
<proteinExistence type="inferred from homology"/>
<protein>
    <submittedName>
        <fullName evidence="8">Uncharacterized protein</fullName>
    </submittedName>
</protein>
<dbReference type="InterPro" id="IPR009606">
    <property type="entry name" value="DEAL/Modifying_wall_lignin1/2"/>
</dbReference>
<feature type="transmembrane region" description="Helical" evidence="7">
    <location>
        <begin position="278"/>
        <end position="297"/>
    </location>
</feature>
<evidence type="ECO:0000313" key="8">
    <source>
        <dbReference type="EMBL" id="KAH9325358.1"/>
    </source>
</evidence>
<dbReference type="EMBL" id="JAHRHJ020000002">
    <property type="protein sequence ID" value="KAH9325358.1"/>
    <property type="molecule type" value="Genomic_DNA"/>
</dbReference>
<comment type="subcellular location">
    <subcellularLocation>
        <location evidence="1">Endomembrane system</location>
        <topology evidence="1">Multi-pass membrane protein</topology>
    </subcellularLocation>
</comment>
<keyword evidence="5 7" id="KW-0472">Membrane</keyword>
<evidence type="ECO:0000256" key="7">
    <source>
        <dbReference type="SAM" id="Phobius"/>
    </source>
</evidence>
<evidence type="ECO:0000256" key="3">
    <source>
        <dbReference type="ARBA" id="ARBA00022729"/>
    </source>
</evidence>
<feature type="transmembrane region" description="Helical" evidence="7">
    <location>
        <begin position="227"/>
        <end position="252"/>
    </location>
</feature>
<reference evidence="8 9" key="1">
    <citation type="journal article" date="2021" name="Nat. Plants">
        <title>The Taxus genome provides insights into paclitaxel biosynthesis.</title>
        <authorList>
            <person name="Xiong X."/>
            <person name="Gou J."/>
            <person name="Liao Q."/>
            <person name="Li Y."/>
            <person name="Zhou Q."/>
            <person name="Bi G."/>
            <person name="Li C."/>
            <person name="Du R."/>
            <person name="Wang X."/>
            <person name="Sun T."/>
            <person name="Guo L."/>
            <person name="Liang H."/>
            <person name="Lu P."/>
            <person name="Wu Y."/>
            <person name="Zhang Z."/>
            <person name="Ro D.K."/>
            <person name="Shang Y."/>
            <person name="Huang S."/>
            <person name="Yan J."/>
        </authorList>
    </citation>
    <scope>NUCLEOTIDE SEQUENCE [LARGE SCALE GENOMIC DNA]</scope>
    <source>
        <strain evidence="8">Ta-2019</strain>
    </source>
</reference>
<evidence type="ECO:0000256" key="1">
    <source>
        <dbReference type="ARBA" id="ARBA00004127"/>
    </source>
</evidence>
<comment type="caution">
    <text evidence="8">The sequence shown here is derived from an EMBL/GenBank/DDBJ whole genome shotgun (WGS) entry which is preliminary data.</text>
</comment>
<evidence type="ECO:0000256" key="6">
    <source>
        <dbReference type="ARBA" id="ARBA00029467"/>
    </source>
</evidence>
<keyword evidence="4 7" id="KW-1133">Transmembrane helix</keyword>
<dbReference type="PANTHER" id="PTHR31769">
    <property type="entry name" value="OS07G0462200 PROTEIN-RELATED"/>
    <property type="match status" value="1"/>
</dbReference>
<gene>
    <name evidence="8" type="ORF">KI387_005536</name>
</gene>
<dbReference type="Pfam" id="PF06749">
    <property type="entry name" value="DUF1218"/>
    <property type="match status" value="1"/>
</dbReference>
<feature type="transmembrane region" description="Helical" evidence="7">
    <location>
        <begin position="194"/>
        <end position="215"/>
    </location>
</feature>
<accession>A0AA38GNG1</accession>
<keyword evidence="3" id="KW-0732">Signal</keyword>
<evidence type="ECO:0000313" key="9">
    <source>
        <dbReference type="Proteomes" id="UP000824469"/>
    </source>
</evidence>
<sequence>MQNAKPVSTPMAGHFKLSKDQCPSSHEEVKYMTRVSYASAVGSLMYAMVCTRPDIAQAVGVVSRYMANPEAEYVAATEASKEMIWMSRFMKELGKEQDDCKLFSDSQSAIHLEKNSVFHSRTKHIQLRYHFIRQMGEGKSSTVLMIFVFVIDVIAFGLAVAAEQRRSTAKVVPDSDSTYTYCVYDSDISTGYGVGAFLFLLLSQVLIMGVTRCLCCGRSLRPGGSRAWSIVLFIATWLTFVIAEACFVGGAARNAYHTKYRGFANMTDLSCETLRKGVFAAGAAFTVFTLILSELYYMSFSKANEGGWTPYGRESAIGMSSYP</sequence>
<dbReference type="Proteomes" id="UP000824469">
    <property type="component" value="Unassembled WGS sequence"/>
</dbReference>
<comment type="similarity">
    <text evidence="6">Belongs to the DESIGUAL family.</text>
</comment>
<evidence type="ECO:0000256" key="5">
    <source>
        <dbReference type="ARBA" id="ARBA00023136"/>
    </source>
</evidence>
<feature type="transmembrane region" description="Helical" evidence="7">
    <location>
        <begin position="143"/>
        <end position="162"/>
    </location>
</feature>
<dbReference type="InterPro" id="IPR052222">
    <property type="entry name" value="DESIGUAL"/>
</dbReference>
<dbReference type="CDD" id="cd09272">
    <property type="entry name" value="RNase_HI_RT_Ty1"/>
    <property type="match status" value="1"/>
</dbReference>
<name>A0AA38GNG1_TAXCH</name>
<keyword evidence="2 7" id="KW-0812">Transmembrane</keyword>
<keyword evidence="9" id="KW-1185">Reference proteome</keyword>
<evidence type="ECO:0000256" key="4">
    <source>
        <dbReference type="ARBA" id="ARBA00022989"/>
    </source>
</evidence>